<feature type="region of interest" description="Disordered" evidence="2">
    <location>
        <begin position="228"/>
        <end position="251"/>
    </location>
</feature>
<dbReference type="GO" id="GO:0030133">
    <property type="term" value="C:transport vesicle"/>
    <property type="evidence" value="ECO:0007669"/>
    <property type="project" value="TreeGrafter"/>
</dbReference>
<keyword evidence="5" id="KW-1185">Reference proteome</keyword>
<dbReference type="InterPro" id="IPR036871">
    <property type="entry name" value="PX_dom_sf"/>
</dbReference>
<dbReference type="Gene3D" id="1.25.40.20">
    <property type="entry name" value="Ankyrin repeat-containing domain"/>
    <property type="match status" value="1"/>
</dbReference>
<organism evidence="4 5">
    <name type="scientific">Pseudallescheria apiosperma</name>
    <name type="common">Scedosporium apiospermum</name>
    <dbReference type="NCBI Taxonomy" id="563466"/>
    <lineage>
        <taxon>Eukaryota</taxon>
        <taxon>Fungi</taxon>
        <taxon>Dikarya</taxon>
        <taxon>Ascomycota</taxon>
        <taxon>Pezizomycotina</taxon>
        <taxon>Sordariomycetes</taxon>
        <taxon>Hypocreomycetidae</taxon>
        <taxon>Microascales</taxon>
        <taxon>Microascaceae</taxon>
        <taxon>Scedosporium</taxon>
    </lineage>
</organism>
<dbReference type="Pfam" id="PF13857">
    <property type="entry name" value="Ank_5"/>
    <property type="match status" value="1"/>
</dbReference>
<dbReference type="InterPro" id="IPR037191">
    <property type="entry name" value="VPS9_dom_sf"/>
</dbReference>
<dbReference type="PANTHER" id="PTHR24170:SF1">
    <property type="entry name" value="DOMAIN PROTEIN, PUTATIVE (AFU_ORTHOLOGUE AFUA_1G09870)-RELATED"/>
    <property type="match status" value="1"/>
</dbReference>
<protein>
    <submittedName>
        <fullName evidence="4">Vps9 domain protein</fullName>
    </submittedName>
</protein>
<dbReference type="VEuPathDB" id="FungiDB:SAPIO_CDS0108"/>
<dbReference type="InterPro" id="IPR003123">
    <property type="entry name" value="VPS9"/>
</dbReference>
<dbReference type="CDD" id="cd06093">
    <property type="entry name" value="PX_domain"/>
    <property type="match status" value="1"/>
</dbReference>
<dbReference type="Pfam" id="PF02204">
    <property type="entry name" value="VPS9"/>
    <property type="match status" value="1"/>
</dbReference>
<evidence type="ECO:0000256" key="1">
    <source>
        <dbReference type="ARBA" id="ARBA00007428"/>
    </source>
</evidence>
<dbReference type="InterPro" id="IPR036770">
    <property type="entry name" value="Ankyrin_rpt-contain_sf"/>
</dbReference>
<feature type="compositionally biased region" description="Low complexity" evidence="2">
    <location>
        <begin position="1333"/>
        <end position="1361"/>
    </location>
</feature>
<dbReference type="RefSeq" id="XP_016646605.1">
    <property type="nucleotide sequence ID" value="XM_016782972.1"/>
</dbReference>
<dbReference type="SUPFAM" id="SSF64268">
    <property type="entry name" value="PX domain"/>
    <property type="match status" value="1"/>
</dbReference>
<reference evidence="4 5" key="1">
    <citation type="journal article" date="2014" name="Genome Announc.">
        <title>Draft genome sequence of the pathogenic fungus Scedosporium apiospermum.</title>
        <authorList>
            <person name="Vandeputte P."/>
            <person name="Ghamrawi S."/>
            <person name="Rechenmann M."/>
            <person name="Iltis A."/>
            <person name="Giraud S."/>
            <person name="Fleury M."/>
            <person name="Thornton C."/>
            <person name="Delhaes L."/>
            <person name="Meyer W."/>
            <person name="Papon N."/>
            <person name="Bouchara J.P."/>
        </authorList>
    </citation>
    <scope>NUCLEOTIDE SEQUENCE [LARGE SCALE GENOMIC DNA]</scope>
    <source>
        <strain evidence="4 5">IHEM 14462</strain>
    </source>
</reference>
<dbReference type="GeneID" id="27718260"/>
<dbReference type="GO" id="GO:0005769">
    <property type="term" value="C:early endosome"/>
    <property type="evidence" value="ECO:0007669"/>
    <property type="project" value="TreeGrafter"/>
</dbReference>
<feature type="compositionally biased region" description="Acidic residues" evidence="2">
    <location>
        <begin position="547"/>
        <end position="562"/>
    </location>
</feature>
<dbReference type="HOGENOM" id="CLU_002294_0_0_1"/>
<dbReference type="OMA" id="HFPMIAR"/>
<dbReference type="GO" id="GO:0035091">
    <property type="term" value="F:phosphatidylinositol binding"/>
    <property type="evidence" value="ECO:0007669"/>
    <property type="project" value="InterPro"/>
</dbReference>
<evidence type="ECO:0000313" key="4">
    <source>
        <dbReference type="EMBL" id="KEZ46806.1"/>
    </source>
</evidence>
<evidence type="ECO:0000313" key="5">
    <source>
        <dbReference type="Proteomes" id="UP000028545"/>
    </source>
</evidence>
<feature type="region of interest" description="Disordered" evidence="2">
    <location>
        <begin position="547"/>
        <end position="579"/>
    </location>
</feature>
<feature type="region of interest" description="Disordered" evidence="2">
    <location>
        <begin position="1326"/>
        <end position="1361"/>
    </location>
</feature>
<dbReference type="EMBL" id="JOWA01000011">
    <property type="protein sequence ID" value="KEZ46806.1"/>
    <property type="molecule type" value="Genomic_DNA"/>
</dbReference>
<dbReference type="SUPFAM" id="SSF48403">
    <property type="entry name" value="Ankyrin repeat"/>
    <property type="match status" value="1"/>
</dbReference>
<dbReference type="InterPro" id="IPR002110">
    <property type="entry name" value="Ankyrin_rpt"/>
</dbReference>
<comment type="similarity">
    <text evidence="1">Belongs to the UPF0507 family.</text>
</comment>
<feature type="compositionally biased region" description="Low complexity" evidence="2">
    <location>
        <begin position="1202"/>
        <end position="1222"/>
    </location>
</feature>
<dbReference type="PANTHER" id="PTHR24170">
    <property type="entry name" value="ANKYRIN REPEAT DOMAIN-CONTAINING PROTEIN 27"/>
    <property type="match status" value="1"/>
</dbReference>
<sequence>MPPLNPFLAAFFKSPLPAQCAQTQHYVLLVPTTEILLTHREADTNATAQEILLSEEFIASHVLRIPSGSAANGAAAPEPLPNLRDMRGKAKQYNTVNGRNVVIKDGFVYSNKGFRAPNEAQLLFDTLWYSDALEPRQWLIYYISKPLIGTWVEDVIVPAVLVEGVGKKKIEEQNLTSPAESSDRPTIGKKKDIKFFHDLLNHFPIIARHMQPGLERLFRDFTAAFEHPLPPPPSAQTIPDPEPEAEPEQDGSLAAAIRNARENGIGPALATSLVQADHVSERSLPVTENFYAEDDEDVMRATLESAITAGIDIFQSVDKQQLALIGATTDLTGPIVERLIERYVAENVHHLLFPKLCALKRPYDLELEVKIRQMEFIDVSQLGVVIEGGTKGKHELIIQLGLAIEEFKKMGGAMCPQEMLSLIVSTVKTATKAAEGRGEETQPGSDAASEKPVMTVTADTLVSLLLFVVIRAQVKNLQARLTYIRHFIFIDDIDTGEKGYALSTFEAVLAYLTLDSAGLRKASRRNKALWDAAAKGNLGELRKMMEPSDEALEDGESSDSDSDVNVTSARSSRHASCRSSRRSSLTVSERFSLGSGLGHVFPFEAMEEGEAAAGGPYLSQQQQQQQQIQVPVKRLKKVSMDTRSLSSNSEISYRSRATSFGTINSALEADLSVERLSQTHDSFGESVVMQAVQNERVEALKYLLSLSQYYPLSVLLEDINNEDTTLVSAAVQIGNHEIIDTLLSLILSTATTEQVTKYFAKQDIWGRSLGHYLFHAPYLIAKIGPLVPWRQRDKNGQTPLFALCRSYDQEKYAAMVAAGLDAARRAQRDGERLHLDDHIDNKGNTLLHIVTDALMVHRILERCDVDVNATNDRKFTPLMLASKYGRYDLVRMLVADPRVDVAARELRGLTAVELAKDDDVRNKFDDLTLFSMPAGADWRITGVVRAFFVEDGTVRLVLKSAAPTADGHSFTVTTCRRSLTDFEALADLLALENPSSWIPSVAVARSPFQIPVKPSRSMLREIQTMTDWFMKIMLAHPTFAAHETLWEFFLVPEIRLDMMTKRSKLKAETLLEKIRDEMEPVRDVREVEQFVDHAREMVRSVNHSTRSVTRRTNRMALVNTDLYDATKLLRRAVSTLEFLPQPYKLAFDIYTRSLEPTQSNPYDTLHTTLQAQQSTITALLSALSRPPSLIAQIRTAQKALERSAMSNGSNSRSTSSSSSSGSKLGWTAGFGAFLDDPRKQQRASEEREEKLRRARGEVDDLGRELRYAQQVVAGELAGWQDMRAGMGRRAIREFARGMVVRERVRLEALGRALRKVREAKEGVVVGGGRERGTGTAASARTVSQSQGFGRRNGNRQSGSGV</sequence>
<dbReference type="GO" id="GO:0000149">
    <property type="term" value="F:SNARE binding"/>
    <property type="evidence" value="ECO:0007669"/>
    <property type="project" value="TreeGrafter"/>
</dbReference>
<feature type="domain" description="VPS9" evidence="3">
    <location>
        <begin position="361"/>
        <end position="521"/>
    </location>
</feature>
<dbReference type="InterPro" id="IPR051248">
    <property type="entry name" value="UPF0507/Ank_repeat_27"/>
</dbReference>
<dbReference type="PROSITE" id="PS51205">
    <property type="entry name" value="VPS9"/>
    <property type="match status" value="1"/>
</dbReference>
<proteinExistence type="inferred from homology"/>
<accession>A0A084GHJ4</accession>
<dbReference type="GO" id="GO:0005085">
    <property type="term" value="F:guanyl-nucleotide exchange factor activity"/>
    <property type="evidence" value="ECO:0007669"/>
    <property type="project" value="TreeGrafter"/>
</dbReference>
<dbReference type="GO" id="GO:0045022">
    <property type="term" value="P:early endosome to late endosome transport"/>
    <property type="evidence" value="ECO:0007669"/>
    <property type="project" value="TreeGrafter"/>
</dbReference>
<dbReference type="OrthoDB" id="7464126at2759"/>
<dbReference type="Proteomes" id="UP000028545">
    <property type="component" value="Unassembled WGS sequence"/>
</dbReference>
<dbReference type="KEGG" id="sapo:SAPIO_CDS0108"/>
<feature type="region of interest" description="Disordered" evidence="2">
    <location>
        <begin position="1201"/>
        <end position="1223"/>
    </location>
</feature>
<comment type="caution">
    <text evidence="4">The sequence shown here is derived from an EMBL/GenBank/DDBJ whole genome shotgun (WGS) entry which is preliminary data.</text>
</comment>
<dbReference type="GO" id="GO:0005886">
    <property type="term" value="C:plasma membrane"/>
    <property type="evidence" value="ECO:0007669"/>
    <property type="project" value="TreeGrafter"/>
</dbReference>
<dbReference type="Gene3D" id="1.20.1050.80">
    <property type="entry name" value="VPS9 domain"/>
    <property type="match status" value="1"/>
</dbReference>
<evidence type="ECO:0000256" key="2">
    <source>
        <dbReference type="SAM" id="MobiDB-lite"/>
    </source>
</evidence>
<gene>
    <name evidence="4" type="ORF">SAPIO_CDS0108</name>
</gene>
<name>A0A084GHJ4_PSEDA</name>
<evidence type="ECO:0000259" key="3">
    <source>
        <dbReference type="PROSITE" id="PS51205"/>
    </source>
</evidence>
<dbReference type="GO" id="GO:0005770">
    <property type="term" value="C:late endosome"/>
    <property type="evidence" value="ECO:0007669"/>
    <property type="project" value="TreeGrafter"/>
</dbReference>
<dbReference type="SUPFAM" id="SSF109993">
    <property type="entry name" value="VPS9 domain"/>
    <property type="match status" value="1"/>
</dbReference>
<dbReference type="SMART" id="SM00248">
    <property type="entry name" value="ANK"/>
    <property type="match status" value="5"/>
</dbReference>
<dbReference type="GO" id="GO:0097422">
    <property type="term" value="C:tubular endosome"/>
    <property type="evidence" value="ECO:0007669"/>
    <property type="project" value="TreeGrafter"/>
</dbReference>